<gene>
    <name evidence="1" type="ORF">FOF46_29535</name>
</gene>
<name>A0A554VAQ0_9FLAO</name>
<protein>
    <submittedName>
        <fullName evidence="1">Uncharacterized protein</fullName>
    </submittedName>
</protein>
<evidence type="ECO:0000313" key="2">
    <source>
        <dbReference type="Proteomes" id="UP000318833"/>
    </source>
</evidence>
<proteinExistence type="predicted"/>
<keyword evidence="2" id="KW-1185">Reference proteome</keyword>
<sequence>MKLALQKYKTDVFVVEMQNKPQMAVAWENPKLRDYPEEIRNANTFDLFAWLLDLLGVKGDESTDKHHDVAITFINSSLQNYTYQEIILAFEKYVSGEFLESNGKQMLVTQQLNAVVIGRVMREYELLKKRELDAYRKKKADQMSKEDKPTEEQILVTMFINMIGYWDQYNEFKIIGNGGETVFERLVEKGIIGSPEDQKYKAYYSKKMKAAKDYLEMEYSSKKSMIKETRDKYKKILKELKTGLTPRIESKAKCIVVEEYFQNLINKKIDFKDVLREKWNIRAIENSNENPL</sequence>
<evidence type="ECO:0000313" key="1">
    <source>
        <dbReference type="EMBL" id="TSE03346.1"/>
    </source>
</evidence>
<dbReference type="Proteomes" id="UP000318833">
    <property type="component" value="Unassembled WGS sequence"/>
</dbReference>
<comment type="caution">
    <text evidence="1">The sequence shown here is derived from an EMBL/GenBank/DDBJ whole genome shotgun (WGS) entry which is preliminary data.</text>
</comment>
<organism evidence="1 2">
    <name type="scientific">Aquimarina algiphila</name>
    <dbReference type="NCBI Taxonomy" id="2047982"/>
    <lineage>
        <taxon>Bacteria</taxon>
        <taxon>Pseudomonadati</taxon>
        <taxon>Bacteroidota</taxon>
        <taxon>Flavobacteriia</taxon>
        <taxon>Flavobacteriales</taxon>
        <taxon>Flavobacteriaceae</taxon>
        <taxon>Aquimarina</taxon>
    </lineage>
</organism>
<dbReference type="RefSeq" id="WP_143919037.1">
    <property type="nucleotide sequence ID" value="NZ_CANMIK010000127.1"/>
</dbReference>
<dbReference type="AlphaFoldDB" id="A0A554VAQ0"/>
<dbReference type="EMBL" id="VLNR01000116">
    <property type="protein sequence ID" value="TSE03346.1"/>
    <property type="molecule type" value="Genomic_DNA"/>
</dbReference>
<reference evidence="1 2" key="1">
    <citation type="submission" date="2019-07" db="EMBL/GenBank/DDBJ databases">
        <title>The draft genome sequence of Aquimarina algiphila M91.</title>
        <authorList>
            <person name="Meng X."/>
        </authorList>
    </citation>
    <scope>NUCLEOTIDE SEQUENCE [LARGE SCALE GENOMIC DNA]</scope>
    <source>
        <strain evidence="1 2">M91</strain>
    </source>
</reference>
<accession>A0A554VAQ0</accession>